<reference evidence="2 3" key="1">
    <citation type="submission" date="2019-03" db="EMBL/GenBank/DDBJ databases">
        <authorList>
            <consortium name="Pathogen Informatics"/>
        </authorList>
    </citation>
    <scope>NUCLEOTIDE SEQUENCE [LARGE SCALE GENOMIC DNA]</scope>
    <source>
        <strain evidence="2 3">NCTC9001</strain>
    </source>
</reference>
<dbReference type="PANTHER" id="PTHR43612">
    <property type="entry name" value="TRIFUNCTIONAL ENZYME SUBUNIT ALPHA"/>
    <property type="match status" value="1"/>
</dbReference>
<dbReference type="GO" id="GO:0016509">
    <property type="term" value="F:long-chain (3S)-3-hydroxyacyl-CoA dehydrogenase (NAD+) activity"/>
    <property type="evidence" value="ECO:0007669"/>
    <property type="project" value="TreeGrafter"/>
</dbReference>
<dbReference type="AlphaFoldDB" id="A0A484XZV9"/>
<dbReference type="PANTHER" id="PTHR43612:SF3">
    <property type="entry name" value="TRIFUNCTIONAL ENZYME SUBUNIT ALPHA, MITOCHONDRIAL"/>
    <property type="match status" value="1"/>
</dbReference>
<dbReference type="InterPro" id="IPR036291">
    <property type="entry name" value="NAD(P)-bd_dom_sf"/>
</dbReference>
<dbReference type="Proteomes" id="UP000372890">
    <property type="component" value="Unassembled WGS sequence"/>
</dbReference>
<dbReference type="Gene3D" id="3.40.50.720">
    <property type="entry name" value="NAD(P)-binding Rossmann-like Domain"/>
    <property type="match status" value="1"/>
</dbReference>
<proteinExistence type="predicted"/>
<dbReference type="InterPro" id="IPR050136">
    <property type="entry name" value="FA_oxidation_alpha_subunit"/>
</dbReference>
<evidence type="ECO:0000313" key="2">
    <source>
        <dbReference type="EMBL" id="VFS29790.1"/>
    </source>
</evidence>
<organism evidence="2 3">
    <name type="scientific">Escherichia coli</name>
    <dbReference type="NCBI Taxonomy" id="562"/>
    <lineage>
        <taxon>Bacteria</taxon>
        <taxon>Pseudomonadati</taxon>
        <taxon>Pseudomonadota</taxon>
        <taxon>Gammaproteobacteria</taxon>
        <taxon>Enterobacterales</taxon>
        <taxon>Enterobacteriaceae</taxon>
        <taxon>Escherichia</taxon>
    </lineage>
</organism>
<accession>A0A484XZV9</accession>
<dbReference type="GO" id="GO:0006635">
    <property type="term" value="P:fatty acid beta-oxidation"/>
    <property type="evidence" value="ECO:0007669"/>
    <property type="project" value="TreeGrafter"/>
</dbReference>
<dbReference type="GO" id="GO:0070403">
    <property type="term" value="F:NAD+ binding"/>
    <property type="evidence" value="ECO:0007669"/>
    <property type="project" value="InterPro"/>
</dbReference>
<dbReference type="InterPro" id="IPR006176">
    <property type="entry name" value="3-OHacyl-CoA_DH_NAD-bd"/>
</dbReference>
<gene>
    <name evidence="2" type="primary">fadB_2</name>
    <name evidence="2" type="ORF">NCTC9001_03485</name>
</gene>
<name>A0A484XZV9_ECOLX</name>
<evidence type="ECO:0000313" key="3">
    <source>
        <dbReference type="Proteomes" id="UP000372890"/>
    </source>
</evidence>
<dbReference type="EMBL" id="CAADIS010000005">
    <property type="protein sequence ID" value="VFS29790.1"/>
    <property type="molecule type" value="Genomic_DNA"/>
</dbReference>
<dbReference type="Pfam" id="PF02737">
    <property type="entry name" value="3HCDH_N"/>
    <property type="match status" value="1"/>
</dbReference>
<evidence type="ECO:0000259" key="1">
    <source>
        <dbReference type="Pfam" id="PF02737"/>
    </source>
</evidence>
<feature type="domain" description="3-hydroxyacyl-CoA dehydrogenase NAD binding" evidence="1">
    <location>
        <begin position="2"/>
        <end position="103"/>
    </location>
</feature>
<sequence>MLGAGIMGGGIAYQSAWKGVPVVMKDINDKSLTLGMTEAAKLLNKQLERGKIDGLKLAGVISTIHPTLDYAGFDRVDVVVEAVVENPKVKKAVLAETEQKVRPIPCWRLTLQPFLSANWPTRWNVRKTSADALL</sequence>
<dbReference type="GO" id="GO:0004300">
    <property type="term" value="F:enoyl-CoA hydratase activity"/>
    <property type="evidence" value="ECO:0007669"/>
    <property type="project" value="TreeGrafter"/>
</dbReference>
<keyword evidence="2" id="KW-0560">Oxidoreductase</keyword>
<dbReference type="SUPFAM" id="SSF51735">
    <property type="entry name" value="NAD(P)-binding Rossmann-fold domains"/>
    <property type="match status" value="1"/>
</dbReference>
<dbReference type="EC" id="1.1.1.35" evidence="2"/>
<protein>
    <submittedName>
        <fullName evidence="2">Multifunctional fatty acid oxidation complex subunit alpha</fullName>
        <ecNumber evidence="2">1.1.1.35</ecNumber>
    </submittedName>
</protein>